<evidence type="ECO:0000313" key="2">
    <source>
        <dbReference type="Proteomes" id="UP000472260"/>
    </source>
</evidence>
<dbReference type="Proteomes" id="UP000472260">
    <property type="component" value="Unassembled WGS sequence"/>
</dbReference>
<accession>A0A671MJU5</accession>
<dbReference type="Ensembl" id="ENSSANT00000035010.1">
    <property type="protein sequence ID" value="ENSSANP00000032902.1"/>
    <property type="gene ID" value="ENSSANG00000016717.1"/>
</dbReference>
<organism evidence="1 2">
    <name type="scientific">Sinocyclocheilus anshuiensis</name>
    <dbReference type="NCBI Taxonomy" id="1608454"/>
    <lineage>
        <taxon>Eukaryota</taxon>
        <taxon>Metazoa</taxon>
        <taxon>Chordata</taxon>
        <taxon>Craniata</taxon>
        <taxon>Vertebrata</taxon>
        <taxon>Euteleostomi</taxon>
        <taxon>Actinopterygii</taxon>
        <taxon>Neopterygii</taxon>
        <taxon>Teleostei</taxon>
        <taxon>Ostariophysi</taxon>
        <taxon>Cypriniformes</taxon>
        <taxon>Cyprinidae</taxon>
        <taxon>Cyprininae</taxon>
        <taxon>Sinocyclocheilus</taxon>
    </lineage>
</organism>
<keyword evidence="2" id="KW-1185">Reference proteome</keyword>
<dbReference type="AlphaFoldDB" id="A0A671MJU5"/>
<dbReference type="GO" id="GO:0003735">
    <property type="term" value="F:structural constituent of ribosome"/>
    <property type="evidence" value="ECO:0007669"/>
    <property type="project" value="InterPro"/>
</dbReference>
<reference evidence="1" key="2">
    <citation type="submission" date="2025-09" db="UniProtKB">
        <authorList>
            <consortium name="Ensembl"/>
        </authorList>
    </citation>
    <scope>IDENTIFICATION</scope>
</reference>
<reference evidence="1" key="1">
    <citation type="submission" date="2025-08" db="UniProtKB">
        <authorList>
            <consortium name="Ensembl"/>
        </authorList>
    </citation>
    <scope>IDENTIFICATION</scope>
</reference>
<protein>
    <submittedName>
        <fullName evidence="1">Uncharacterized protein</fullName>
    </submittedName>
</protein>
<dbReference type="GO" id="GO:0032543">
    <property type="term" value="P:mitochondrial translation"/>
    <property type="evidence" value="ECO:0007669"/>
    <property type="project" value="InterPro"/>
</dbReference>
<evidence type="ECO:0000313" key="1">
    <source>
        <dbReference type="Ensembl" id="ENSSANP00000032902.1"/>
    </source>
</evidence>
<sequence>VINGQHHFKLKEMHFLINNTSPAGLLMSLVQSCASVLPPPPHHHHHLKQAKRFNCSDEEMCISCLSVPSSNVFQIPNFLHLTPVAIKKHCAQDPDHPVSAYCLTIHYSSCILNRDAVLMNQTLSLIKKRFLSLQVKLSSLNLDDHARKKMLKLSEERYCKDTDTLTTTTDRCVIRIYQEKTCADMEEYEWEDVLEALLRMRPLGARAEVEEGTREQLLGQEYRDTVLRLKNDGETEENLQKYKEAVKKLFNI</sequence>
<dbReference type="InterPro" id="IPR039848">
    <property type="entry name" value="Ribosomal_mS35_mt"/>
</dbReference>
<proteinExistence type="predicted"/>
<name>A0A671MJU5_9TELE</name>
<dbReference type="PANTHER" id="PTHR13490">
    <property type="entry name" value="MITOCHONDRIAL 28S RIBOSOMAL PROTEIN S28"/>
    <property type="match status" value="1"/>
</dbReference>
<dbReference type="GO" id="GO:0005763">
    <property type="term" value="C:mitochondrial small ribosomal subunit"/>
    <property type="evidence" value="ECO:0007669"/>
    <property type="project" value="TreeGrafter"/>
</dbReference>
<dbReference type="PANTHER" id="PTHR13490:SF0">
    <property type="entry name" value="SMALL RIBOSOMAL SUBUNIT PROTEIN MS35"/>
    <property type="match status" value="1"/>
</dbReference>